<gene>
    <name evidence="1" type="ORF">DYU11_02930</name>
</gene>
<evidence type="ECO:0000313" key="1">
    <source>
        <dbReference type="EMBL" id="RIV27282.1"/>
    </source>
</evidence>
<organism evidence="1 2">
    <name type="scientific">Fibrisoma montanum</name>
    <dbReference type="NCBI Taxonomy" id="2305895"/>
    <lineage>
        <taxon>Bacteria</taxon>
        <taxon>Pseudomonadati</taxon>
        <taxon>Bacteroidota</taxon>
        <taxon>Cytophagia</taxon>
        <taxon>Cytophagales</taxon>
        <taxon>Spirosomataceae</taxon>
        <taxon>Fibrisoma</taxon>
    </lineage>
</organism>
<name>A0A418MIN3_9BACT</name>
<dbReference type="Proteomes" id="UP000283523">
    <property type="component" value="Unassembled WGS sequence"/>
</dbReference>
<dbReference type="PROSITE" id="PS51257">
    <property type="entry name" value="PROKAR_LIPOPROTEIN"/>
    <property type="match status" value="1"/>
</dbReference>
<sequence>MKAVQILYISSLIIGLSGCYVMQSNVTSESKLSGNRRGFVSKAKPEAIPQSFSRVLLVIQSRESAHAYASRFAATFPEEYQVCVVTINPYEPANHAEAIRERALDCQSEVVLTVERTYKGKVLSLDAPEGNDFSQYQFEMRSLTTNQSFWKGVAATNPLSGDEFPPRAIVSRLLRDGVINGQIPDRKLVRVESGQAVE</sequence>
<reference evidence="1 2" key="1">
    <citation type="submission" date="2018-08" db="EMBL/GenBank/DDBJ databases">
        <title>Fibrisoma montanum sp. nov., isolated from Danxia mountain soil.</title>
        <authorList>
            <person name="Huang Y."/>
        </authorList>
    </citation>
    <scope>NUCLEOTIDE SEQUENCE [LARGE SCALE GENOMIC DNA]</scope>
    <source>
        <strain evidence="1 2">HYT19</strain>
    </source>
</reference>
<dbReference type="AlphaFoldDB" id="A0A418MIN3"/>
<dbReference type="RefSeq" id="WP_119666133.1">
    <property type="nucleotide sequence ID" value="NZ_QXED01000001.1"/>
</dbReference>
<dbReference type="EMBL" id="QXED01000001">
    <property type="protein sequence ID" value="RIV27282.1"/>
    <property type="molecule type" value="Genomic_DNA"/>
</dbReference>
<comment type="caution">
    <text evidence="1">The sequence shown here is derived from an EMBL/GenBank/DDBJ whole genome shotgun (WGS) entry which is preliminary data.</text>
</comment>
<proteinExistence type="predicted"/>
<evidence type="ECO:0008006" key="3">
    <source>
        <dbReference type="Google" id="ProtNLM"/>
    </source>
</evidence>
<dbReference type="OrthoDB" id="963389at2"/>
<evidence type="ECO:0000313" key="2">
    <source>
        <dbReference type="Proteomes" id="UP000283523"/>
    </source>
</evidence>
<accession>A0A418MIN3</accession>
<protein>
    <recommendedName>
        <fullName evidence="3">Lipoprotein</fullName>
    </recommendedName>
</protein>
<keyword evidence="2" id="KW-1185">Reference proteome</keyword>